<feature type="region of interest" description="Disordered" evidence="1">
    <location>
        <begin position="218"/>
        <end position="239"/>
    </location>
</feature>
<evidence type="ECO:0008006" key="5">
    <source>
        <dbReference type="Google" id="ProtNLM"/>
    </source>
</evidence>
<dbReference type="OrthoDB" id="9008626at2"/>
<gene>
    <name evidence="3" type="ORF">BN2476_630053</name>
</gene>
<protein>
    <recommendedName>
        <fullName evidence="5">Lipoprotein</fullName>
    </recommendedName>
</protein>
<accession>A0A1N7SLF6</accession>
<feature type="signal peptide" evidence="2">
    <location>
        <begin position="1"/>
        <end position="20"/>
    </location>
</feature>
<evidence type="ECO:0000313" key="3">
    <source>
        <dbReference type="EMBL" id="SIT48208.1"/>
    </source>
</evidence>
<organism evidence="3 4">
    <name type="scientific">Paraburkholderia piptadeniae</name>
    <dbReference type="NCBI Taxonomy" id="1701573"/>
    <lineage>
        <taxon>Bacteria</taxon>
        <taxon>Pseudomonadati</taxon>
        <taxon>Pseudomonadota</taxon>
        <taxon>Betaproteobacteria</taxon>
        <taxon>Burkholderiales</taxon>
        <taxon>Burkholderiaceae</taxon>
        <taxon>Paraburkholderia</taxon>
    </lineage>
</organism>
<dbReference type="Proteomes" id="UP000195569">
    <property type="component" value="Unassembled WGS sequence"/>
</dbReference>
<dbReference type="AlphaFoldDB" id="A0A1N7SLF6"/>
<dbReference type="RefSeq" id="WP_087737891.1">
    <property type="nucleotide sequence ID" value="NZ_CYGY02000063.1"/>
</dbReference>
<keyword evidence="4" id="KW-1185">Reference proteome</keyword>
<feature type="compositionally biased region" description="Gly residues" evidence="1">
    <location>
        <begin position="222"/>
        <end position="239"/>
    </location>
</feature>
<comment type="caution">
    <text evidence="3">The sequence shown here is derived from an EMBL/GenBank/DDBJ whole genome shotgun (WGS) entry which is preliminary data.</text>
</comment>
<dbReference type="EMBL" id="CYGY02000063">
    <property type="protein sequence ID" value="SIT48208.1"/>
    <property type="molecule type" value="Genomic_DNA"/>
</dbReference>
<reference evidence="3" key="1">
    <citation type="submission" date="2016-12" db="EMBL/GenBank/DDBJ databases">
        <authorList>
            <person name="Moulin L."/>
        </authorList>
    </citation>
    <scope>NUCLEOTIDE SEQUENCE [LARGE SCALE GENOMIC DNA]</scope>
    <source>
        <strain evidence="3">STM 7183</strain>
    </source>
</reference>
<sequence length="239" mass="23425">MKRSYLLGKQTLWMATTVVALSVLTACGGSGSPPTGTINGTAAVGAPFASATISIVCKNRSASTTTDSSGKFNATFAFDGPCTLTGTGGSTTLHSFAAGPGTYNLTSLTELLLSYLAAQLGTTVNGLLAGLPTNPKYQSALTSGTVITNAESAVAQVVKNMYGVTLSTSAFLTTAFTTGQPGIDADLDKLHGAGAIDSTGQPVSELVNALVNAGAKNPITGSGSGSTGGTGGTGGTGAT</sequence>
<evidence type="ECO:0000256" key="1">
    <source>
        <dbReference type="SAM" id="MobiDB-lite"/>
    </source>
</evidence>
<evidence type="ECO:0000313" key="4">
    <source>
        <dbReference type="Proteomes" id="UP000195569"/>
    </source>
</evidence>
<proteinExistence type="predicted"/>
<feature type="chain" id="PRO_5013247246" description="Lipoprotein" evidence="2">
    <location>
        <begin position="21"/>
        <end position="239"/>
    </location>
</feature>
<name>A0A1N7SLF6_9BURK</name>
<keyword evidence="2" id="KW-0732">Signal</keyword>
<evidence type="ECO:0000256" key="2">
    <source>
        <dbReference type="SAM" id="SignalP"/>
    </source>
</evidence>
<dbReference type="PROSITE" id="PS51257">
    <property type="entry name" value="PROKAR_LIPOPROTEIN"/>
    <property type="match status" value="1"/>
</dbReference>